<dbReference type="Gramene" id="AET5Gv20511500.5">
    <property type="protein sequence ID" value="AET5Gv20511500.5"/>
    <property type="gene ID" value="AET5Gv20511500"/>
</dbReference>
<reference evidence="3" key="5">
    <citation type="journal article" date="2021" name="G3 (Bethesda)">
        <title>Aegilops tauschii genome assembly Aet v5.0 features greater sequence contiguity and improved annotation.</title>
        <authorList>
            <person name="Wang L."/>
            <person name="Zhu T."/>
            <person name="Rodriguez J.C."/>
            <person name="Deal K.R."/>
            <person name="Dubcovsky J."/>
            <person name="McGuire P.E."/>
            <person name="Lux T."/>
            <person name="Spannagl M."/>
            <person name="Mayer K.F.X."/>
            <person name="Baldrich P."/>
            <person name="Meyers B.C."/>
            <person name="Huo N."/>
            <person name="Gu Y.Q."/>
            <person name="Zhou H."/>
            <person name="Devos K.M."/>
            <person name="Bennetzen J.L."/>
            <person name="Unver T."/>
            <person name="Budak H."/>
            <person name="Gulick P.J."/>
            <person name="Galiba G."/>
            <person name="Kalapos B."/>
            <person name="Nelson D.R."/>
            <person name="Li P."/>
            <person name="You F.M."/>
            <person name="Luo M.C."/>
            <person name="Dvorak J."/>
        </authorList>
    </citation>
    <scope>NUCLEOTIDE SEQUENCE [LARGE SCALE GENOMIC DNA]</scope>
    <source>
        <strain evidence="3">cv. AL8/78</strain>
    </source>
</reference>
<protein>
    <submittedName>
        <fullName evidence="3">Uncharacterized protein</fullName>
    </submittedName>
</protein>
<reference evidence="3" key="4">
    <citation type="submission" date="2019-03" db="UniProtKB">
        <authorList>
            <consortium name="EnsemblPlants"/>
        </authorList>
    </citation>
    <scope>IDENTIFICATION</scope>
</reference>
<name>A0A453KTS6_AEGTS</name>
<feature type="region of interest" description="Disordered" evidence="1">
    <location>
        <begin position="1"/>
        <end position="96"/>
    </location>
</feature>
<keyword evidence="2" id="KW-1133">Transmembrane helix</keyword>
<dbReference type="Proteomes" id="UP000015105">
    <property type="component" value="Chromosome 5D"/>
</dbReference>
<accession>A0A453KTS6</accession>
<organism evidence="3 4">
    <name type="scientific">Aegilops tauschii subsp. strangulata</name>
    <name type="common">Goatgrass</name>
    <dbReference type="NCBI Taxonomy" id="200361"/>
    <lineage>
        <taxon>Eukaryota</taxon>
        <taxon>Viridiplantae</taxon>
        <taxon>Streptophyta</taxon>
        <taxon>Embryophyta</taxon>
        <taxon>Tracheophyta</taxon>
        <taxon>Spermatophyta</taxon>
        <taxon>Magnoliopsida</taxon>
        <taxon>Liliopsida</taxon>
        <taxon>Poales</taxon>
        <taxon>Poaceae</taxon>
        <taxon>BOP clade</taxon>
        <taxon>Pooideae</taxon>
        <taxon>Triticodae</taxon>
        <taxon>Triticeae</taxon>
        <taxon>Triticinae</taxon>
        <taxon>Aegilops</taxon>
    </lineage>
</organism>
<dbReference type="EnsemblPlants" id="AET5Gv20511500.5">
    <property type="protein sequence ID" value="AET5Gv20511500.5"/>
    <property type="gene ID" value="AET5Gv20511500"/>
</dbReference>
<dbReference type="AlphaFoldDB" id="A0A453KTS6"/>
<dbReference type="PANTHER" id="PTHR34370">
    <property type="entry name" value="OS04G0600100 PROTEIN"/>
    <property type="match status" value="1"/>
</dbReference>
<dbReference type="PANTHER" id="PTHR34370:SF2">
    <property type="entry name" value="GAG-POL POLYPROTEIN_RETROTRANSPOSON"/>
    <property type="match status" value="1"/>
</dbReference>
<keyword evidence="2" id="KW-0472">Membrane</keyword>
<feature type="compositionally biased region" description="Low complexity" evidence="1">
    <location>
        <begin position="38"/>
        <end position="60"/>
    </location>
</feature>
<evidence type="ECO:0000256" key="2">
    <source>
        <dbReference type="SAM" id="Phobius"/>
    </source>
</evidence>
<feature type="compositionally biased region" description="Low complexity" evidence="1">
    <location>
        <begin position="69"/>
        <end position="83"/>
    </location>
</feature>
<reference evidence="4" key="1">
    <citation type="journal article" date="2014" name="Science">
        <title>Ancient hybridizations among the ancestral genomes of bread wheat.</title>
        <authorList>
            <consortium name="International Wheat Genome Sequencing Consortium,"/>
            <person name="Marcussen T."/>
            <person name="Sandve S.R."/>
            <person name="Heier L."/>
            <person name="Spannagl M."/>
            <person name="Pfeifer M."/>
            <person name="Jakobsen K.S."/>
            <person name="Wulff B.B."/>
            <person name="Steuernagel B."/>
            <person name="Mayer K.F."/>
            <person name="Olsen O.A."/>
        </authorList>
    </citation>
    <scope>NUCLEOTIDE SEQUENCE [LARGE SCALE GENOMIC DNA]</scope>
    <source>
        <strain evidence="4">cv. AL8/78</strain>
    </source>
</reference>
<reference evidence="3" key="3">
    <citation type="journal article" date="2017" name="Nature">
        <title>Genome sequence of the progenitor of the wheat D genome Aegilops tauschii.</title>
        <authorList>
            <person name="Luo M.C."/>
            <person name="Gu Y.Q."/>
            <person name="Puiu D."/>
            <person name="Wang H."/>
            <person name="Twardziok S.O."/>
            <person name="Deal K.R."/>
            <person name="Huo N."/>
            <person name="Zhu T."/>
            <person name="Wang L."/>
            <person name="Wang Y."/>
            <person name="McGuire P.E."/>
            <person name="Liu S."/>
            <person name="Long H."/>
            <person name="Ramasamy R.K."/>
            <person name="Rodriguez J.C."/>
            <person name="Van S.L."/>
            <person name="Yuan L."/>
            <person name="Wang Z."/>
            <person name="Xia Z."/>
            <person name="Xiao L."/>
            <person name="Anderson O.D."/>
            <person name="Ouyang S."/>
            <person name="Liang Y."/>
            <person name="Zimin A.V."/>
            <person name="Pertea G."/>
            <person name="Qi P."/>
            <person name="Bennetzen J.L."/>
            <person name="Dai X."/>
            <person name="Dawson M.W."/>
            <person name="Muller H.G."/>
            <person name="Kugler K."/>
            <person name="Rivarola-Duarte L."/>
            <person name="Spannagl M."/>
            <person name="Mayer K.F.X."/>
            <person name="Lu F.H."/>
            <person name="Bevan M.W."/>
            <person name="Leroy P."/>
            <person name="Li P."/>
            <person name="You F.M."/>
            <person name="Sun Q."/>
            <person name="Liu Z."/>
            <person name="Lyons E."/>
            <person name="Wicker T."/>
            <person name="Salzberg S.L."/>
            <person name="Devos K.M."/>
            <person name="Dvorak J."/>
        </authorList>
    </citation>
    <scope>NUCLEOTIDE SEQUENCE [LARGE SCALE GENOMIC DNA]</scope>
    <source>
        <strain evidence="3">cv. AL8/78</strain>
    </source>
</reference>
<evidence type="ECO:0000313" key="4">
    <source>
        <dbReference type="Proteomes" id="UP000015105"/>
    </source>
</evidence>
<evidence type="ECO:0000256" key="1">
    <source>
        <dbReference type="SAM" id="MobiDB-lite"/>
    </source>
</evidence>
<sequence>GYISIGFPAATTHGRAAEPRPRRHPARNMASASPPPTTAGARPSPSTPSPSSSSLSTVSPHGPISLCGASRASSVSVQQRRASPLAGRSRLPGPIRCSDASGEVDALIEETKQPQGGSTGERNNDKDVFRRFSPKELLEQLKRYGAAGVLSYGLLNTVYYVTTFLLVWFHFSPAPGRMGYAAAVERFLKLMAMVWAGSQVTKILRAGGALALAPLVDRGLRWFTVKFNFQSEGKVTYDISPLTFLWAAVSSNLKEWQGVRFNHRPSNAFYFFAFTIL</sequence>
<reference evidence="4" key="2">
    <citation type="journal article" date="2017" name="Nat. Plants">
        <title>The Aegilops tauschii genome reveals multiple impacts of transposons.</title>
        <authorList>
            <person name="Zhao G."/>
            <person name="Zou C."/>
            <person name="Li K."/>
            <person name="Wang K."/>
            <person name="Li T."/>
            <person name="Gao L."/>
            <person name="Zhang X."/>
            <person name="Wang H."/>
            <person name="Yang Z."/>
            <person name="Liu X."/>
            <person name="Jiang W."/>
            <person name="Mao L."/>
            <person name="Kong X."/>
            <person name="Jiao Y."/>
            <person name="Jia J."/>
        </authorList>
    </citation>
    <scope>NUCLEOTIDE SEQUENCE [LARGE SCALE GENOMIC DNA]</scope>
    <source>
        <strain evidence="4">cv. AL8/78</strain>
    </source>
</reference>
<feature type="transmembrane region" description="Helical" evidence="2">
    <location>
        <begin position="149"/>
        <end position="171"/>
    </location>
</feature>
<proteinExistence type="predicted"/>
<keyword evidence="4" id="KW-1185">Reference proteome</keyword>
<keyword evidence="2" id="KW-0812">Transmembrane</keyword>
<evidence type="ECO:0000313" key="3">
    <source>
        <dbReference type="EnsemblPlants" id="AET5Gv20511500.5"/>
    </source>
</evidence>